<keyword evidence="3" id="KW-1185">Reference proteome</keyword>
<protein>
    <submittedName>
        <fullName evidence="2">Uncharacterized protein</fullName>
    </submittedName>
</protein>
<proteinExistence type="predicted"/>
<reference evidence="2 3" key="1">
    <citation type="submission" date="2022-06" db="EMBL/GenBank/DDBJ databases">
        <title>Actinoplanes abujensis sp. nov., isolated from Nigerian arid soil.</title>
        <authorList>
            <person name="Ding P."/>
        </authorList>
    </citation>
    <scope>NUCLEOTIDE SEQUENCE [LARGE SCALE GENOMIC DNA]</scope>
    <source>
        <strain evidence="3">TRM88002</strain>
    </source>
</reference>
<feature type="transmembrane region" description="Helical" evidence="1">
    <location>
        <begin position="71"/>
        <end position="91"/>
    </location>
</feature>
<dbReference type="EMBL" id="JAMQOL010000032">
    <property type="protein sequence ID" value="MCM4080556.1"/>
    <property type="molecule type" value="Genomic_DNA"/>
</dbReference>
<evidence type="ECO:0000256" key="1">
    <source>
        <dbReference type="SAM" id="Phobius"/>
    </source>
</evidence>
<gene>
    <name evidence="2" type="ORF">LXN57_23540</name>
</gene>
<dbReference type="Proteomes" id="UP001523216">
    <property type="component" value="Unassembled WGS sequence"/>
</dbReference>
<evidence type="ECO:0000313" key="2">
    <source>
        <dbReference type="EMBL" id="MCM4080556.1"/>
    </source>
</evidence>
<accession>A0ABT0Y3D0</accession>
<name>A0ABT0Y3D0_9ACTN</name>
<sequence length="217" mass="23211">MAGVEVPRGVRVATLLAWLMVPAGALLLAAGVLDLAYWASPGAERLTVLMRDVETEHGVPLPAMIRDGRGAVLLVVLGAAGVAYAGLAPLIGRGVRWARSWGVGLGCAIFLIGLTTIGADASRPSYLRDYFTAMTWQGIGDRIPQVEALLYPQWYAWLEDIAQGTVTLLGLGVAVALIWAAISHADHFMSRGDVGRPDEWDDAIARMRANRRPGDRG</sequence>
<dbReference type="RefSeq" id="WP_251800337.1">
    <property type="nucleotide sequence ID" value="NZ_JAMQOL010000032.1"/>
</dbReference>
<comment type="caution">
    <text evidence="2">The sequence shown here is derived from an EMBL/GenBank/DDBJ whole genome shotgun (WGS) entry which is preliminary data.</text>
</comment>
<keyword evidence="1" id="KW-1133">Transmembrane helix</keyword>
<keyword evidence="1" id="KW-0812">Transmembrane</keyword>
<evidence type="ECO:0000313" key="3">
    <source>
        <dbReference type="Proteomes" id="UP001523216"/>
    </source>
</evidence>
<organism evidence="2 3">
    <name type="scientific">Paractinoplanes hotanensis</name>
    <dbReference type="NCBI Taxonomy" id="2906497"/>
    <lineage>
        <taxon>Bacteria</taxon>
        <taxon>Bacillati</taxon>
        <taxon>Actinomycetota</taxon>
        <taxon>Actinomycetes</taxon>
        <taxon>Micromonosporales</taxon>
        <taxon>Micromonosporaceae</taxon>
        <taxon>Paractinoplanes</taxon>
    </lineage>
</organism>
<feature type="transmembrane region" description="Helical" evidence="1">
    <location>
        <begin position="12"/>
        <end position="39"/>
    </location>
</feature>
<feature type="transmembrane region" description="Helical" evidence="1">
    <location>
        <begin position="161"/>
        <end position="182"/>
    </location>
</feature>
<keyword evidence="1" id="KW-0472">Membrane</keyword>
<feature type="transmembrane region" description="Helical" evidence="1">
    <location>
        <begin position="98"/>
        <end position="119"/>
    </location>
</feature>